<dbReference type="InterPro" id="IPR003593">
    <property type="entry name" value="AAA+_ATPase"/>
</dbReference>
<dbReference type="InterPro" id="IPR050166">
    <property type="entry name" value="ABC_transporter_ATP-bind"/>
</dbReference>
<organism evidence="7 8">
    <name type="scientific">Methylobacterium iners</name>
    <dbReference type="NCBI Taxonomy" id="418707"/>
    <lineage>
        <taxon>Bacteria</taxon>
        <taxon>Pseudomonadati</taxon>
        <taxon>Pseudomonadota</taxon>
        <taxon>Alphaproteobacteria</taxon>
        <taxon>Hyphomicrobiales</taxon>
        <taxon>Methylobacteriaceae</taxon>
        <taxon>Methylobacterium</taxon>
    </lineage>
</organism>
<evidence type="ECO:0000313" key="8">
    <source>
        <dbReference type="Proteomes" id="UP001055125"/>
    </source>
</evidence>
<dbReference type="SUPFAM" id="SSF52540">
    <property type="entry name" value="P-loop containing nucleoside triphosphate hydrolases"/>
    <property type="match status" value="1"/>
</dbReference>
<reference evidence="7" key="1">
    <citation type="journal article" date="2021" name="Front. Microbiol.">
        <title>Comprehensive Comparative Genomics and Phenotyping of Methylobacterium Species.</title>
        <authorList>
            <person name="Alessa O."/>
            <person name="Ogura Y."/>
            <person name="Fujitani Y."/>
            <person name="Takami H."/>
            <person name="Hayashi T."/>
            <person name="Sahin N."/>
            <person name="Tani A."/>
        </authorList>
    </citation>
    <scope>NUCLEOTIDE SEQUENCE</scope>
    <source>
        <strain evidence="7">DSM 19015</strain>
    </source>
</reference>
<dbReference type="PANTHER" id="PTHR42788">
    <property type="entry name" value="TAURINE IMPORT ATP-BINDING PROTEIN-RELATED"/>
    <property type="match status" value="1"/>
</dbReference>
<keyword evidence="2" id="KW-0813">Transport</keyword>
<comment type="caution">
    <text evidence="7">The sequence shown here is derived from an EMBL/GenBank/DDBJ whole genome shotgun (WGS) entry which is preliminary data.</text>
</comment>
<evidence type="ECO:0000256" key="2">
    <source>
        <dbReference type="ARBA" id="ARBA00022448"/>
    </source>
</evidence>
<evidence type="ECO:0000313" key="7">
    <source>
        <dbReference type="EMBL" id="GJD93261.1"/>
    </source>
</evidence>
<dbReference type="EMBL" id="BPQP01000006">
    <property type="protein sequence ID" value="GJD93261.1"/>
    <property type="molecule type" value="Genomic_DNA"/>
</dbReference>
<protein>
    <submittedName>
        <fullName evidence="7">Vitamin B12 import ATP-binding protein BtuD</fullName>
    </submittedName>
</protein>
<evidence type="ECO:0000256" key="3">
    <source>
        <dbReference type="ARBA" id="ARBA00022741"/>
    </source>
</evidence>
<dbReference type="Pfam" id="PF00005">
    <property type="entry name" value="ABC_tran"/>
    <property type="match status" value="1"/>
</dbReference>
<dbReference type="InterPro" id="IPR017871">
    <property type="entry name" value="ABC_transporter-like_CS"/>
</dbReference>
<evidence type="ECO:0000256" key="1">
    <source>
        <dbReference type="ARBA" id="ARBA00005417"/>
    </source>
</evidence>
<feature type="domain" description="ABC transporter" evidence="6">
    <location>
        <begin position="33"/>
        <end position="265"/>
    </location>
</feature>
<dbReference type="PANTHER" id="PTHR42788:SF13">
    <property type="entry name" value="ALIPHATIC SULFONATES IMPORT ATP-BINDING PROTEIN SSUB"/>
    <property type="match status" value="1"/>
</dbReference>
<keyword evidence="4 7" id="KW-0067">ATP-binding</keyword>
<dbReference type="PROSITE" id="PS50893">
    <property type="entry name" value="ABC_TRANSPORTER_2"/>
    <property type="match status" value="1"/>
</dbReference>
<accession>A0ABQ4RR58</accession>
<dbReference type="RefSeq" id="WP_238242462.1">
    <property type="nucleotide sequence ID" value="NZ_BPQP01000006.1"/>
</dbReference>
<evidence type="ECO:0000259" key="6">
    <source>
        <dbReference type="PROSITE" id="PS50893"/>
    </source>
</evidence>
<dbReference type="Gene3D" id="3.40.50.300">
    <property type="entry name" value="P-loop containing nucleotide triphosphate hydrolases"/>
    <property type="match status" value="1"/>
</dbReference>
<dbReference type="InterPro" id="IPR027417">
    <property type="entry name" value="P-loop_NTPase"/>
</dbReference>
<dbReference type="GO" id="GO:0005524">
    <property type="term" value="F:ATP binding"/>
    <property type="evidence" value="ECO:0007669"/>
    <property type="project" value="UniProtKB-KW"/>
</dbReference>
<dbReference type="InterPro" id="IPR003439">
    <property type="entry name" value="ABC_transporter-like_ATP-bd"/>
</dbReference>
<dbReference type="PROSITE" id="PS00211">
    <property type="entry name" value="ABC_TRANSPORTER_1"/>
    <property type="match status" value="1"/>
</dbReference>
<dbReference type="SMART" id="SM00382">
    <property type="entry name" value="AAA"/>
    <property type="match status" value="1"/>
</dbReference>
<comment type="similarity">
    <text evidence="1">Belongs to the ABC transporter superfamily.</text>
</comment>
<dbReference type="Proteomes" id="UP001055125">
    <property type="component" value="Unassembled WGS sequence"/>
</dbReference>
<gene>
    <name evidence="7" type="primary">btuD_2</name>
    <name evidence="7" type="ORF">OCOJLMKI_0452</name>
</gene>
<proteinExistence type="inferred from homology"/>
<keyword evidence="8" id="KW-1185">Reference proteome</keyword>
<sequence>MSLGILSPAFDYRTQCEPVRARFDKLKGRPVALSVEGLGKVFRNPEGRETVALQGIDLVTHRREFLCVVGPSGCGKSTFVRILAGLETLSSGVVRVEGRPVSGPGADRGMVFQGYTLFPWLTVLRNVAFGLEEQGEPRRAAEREARQWLALIGLEAFAESYPHQLSGGMKQRVAIARALATRPRILLMDEPFSALDTQSRARMQAYLIEIWRKIDITIVFITHDLDEAVHLADRILVLSAHPGRVAELIEVPVPRPRSHDQMLGPEFRATRARLDALIHPPKEESEDEPVTPSLVTRMAPAGDEVE</sequence>
<feature type="region of interest" description="Disordered" evidence="5">
    <location>
        <begin position="279"/>
        <end position="306"/>
    </location>
</feature>
<evidence type="ECO:0000256" key="5">
    <source>
        <dbReference type="SAM" id="MobiDB-lite"/>
    </source>
</evidence>
<evidence type="ECO:0000256" key="4">
    <source>
        <dbReference type="ARBA" id="ARBA00022840"/>
    </source>
</evidence>
<name>A0ABQ4RR58_9HYPH</name>
<dbReference type="CDD" id="cd03293">
    <property type="entry name" value="ABC_NrtD_SsuB_transporters"/>
    <property type="match status" value="1"/>
</dbReference>
<keyword evidence="3" id="KW-0547">Nucleotide-binding</keyword>
<reference evidence="7" key="2">
    <citation type="submission" date="2021-08" db="EMBL/GenBank/DDBJ databases">
        <authorList>
            <person name="Tani A."/>
            <person name="Ola A."/>
            <person name="Ogura Y."/>
            <person name="Katsura K."/>
            <person name="Hayashi T."/>
        </authorList>
    </citation>
    <scope>NUCLEOTIDE SEQUENCE</scope>
    <source>
        <strain evidence="7">DSM 19015</strain>
    </source>
</reference>